<proteinExistence type="predicted"/>
<reference evidence="2" key="1">
    <citation type="journal article" date="2014" name="PLoS ONE">
        <title>Transcriptome-Based Identification of ABC Transporters in the Western Tarnished Plant Bug Lygus hesperus.</title>
        <authorList>
            <person name="Hull J.J."/>
            <person name="Chaney K."/>
            <person name="Geib S.M."/>
            <person name="Fabrick J.A."/>
            <person name="Brent C.S."/>
            <person name="Walsh D."/>
            <person name="Lavine L.C."/>
        </authorList>
    </citation>
    <scope>NUCLEOTIDE SEQUENCE</scope>
</reference>
<accession>A0A0A9WV23</accession>
<feature type="compositionally biased region" description="Polar residues" evidence="1">
    <location>
        <begin position="1"/>
        <end position="12"/>
    </location>
</feature>
<sequence length="168" mass="18627">MRRVWYTSSSPSHIAADNSDASAADSMEQTLRTSIPAHFPYAFANRSHPYIRVTLAYNDYPASLSSDILLVNDLDLSLVLTSHIRTDPHAPHRQRNFLFVGNHGSQSTVAARSDVSDTYVYDASSSLSQRAQFNRTFNATTPPTVDSDNITIQWDHANNVESVLLSAQ</sequence>
<dbReference type="InterPro" id="IPR008979">
    <property type="entry name" value="Galactose-bd-like_sf"/>
</dbReference>
<dbReference type="SUPFAM" id="SSF49785">
    <property type="entry name" value="Galactose-binding domain-like"/>
    <property type="match status" value="1"/>
</dbReference>
<gene>
    <name evidence="2" type="ORF">CM83_4316</name>
</gene>
<dbReference type="AlphaFoldDB" id="A0A0A9WV23"/>
<reference evidence="2" key="2">
    <citation type="submission" date="2014-07" db="EMBL/GenBank/DDBJ databases">
        <authorList>
            <person name="Hull J."/>
        </authorList>
    </citation>
    <scope>NUCLEOTIDE SEQUENCE</scope>
</reference>
<feature type="non-terminal residue" evidence="2">
    <location>
        <position position="168"/>
    </location>
</feature>
<dbReference type="EMBL" id="GBHO01031277">
    <property type="protein sequence ID" value="JAG12327.1"/>
    <property type="molecule type" value="Transcribed_RNA"/>
</dbReference>
<feature type="region of interest" description="Disordered" evidence="1">
    <location>
        <begin position="1"/>
        <end position="21"/>
    </location>
</feature>
<name>A0A0A9WV23_LYGHE</name>
<evidence type="ECO:0000313" key="2">
    <source>
        <dbReference type="EMBL" id="JAG12327.1"/>
    </source>
</evidence>
<evidence type="ECO:0000256" key="1">
    <source>
        <dbReference type="SAM" id="MobiDB-lite"/>
    </source>
</evidence>
<organism evidence="2">
    <name type="scientific">Lygus hesperus</name>
    <name type="common">Western plant bug</name>
    <dbReference type="NCBI Taxonomy" id="30085"/>
    <lineage>
        <taxon>Eukaryota</taxon>
        <taxon>Metazoa</taxon>
        <taxon>Ecdysozoa</taxon>
        <taxon>Arthropoda</taxon>
        <taxon>Hexapoda</taxon>
        <taxon>Insecta</taxon>
        <taxon>Pterygota</taxon>
        <taxon>Neoptera</taxon>
        <taxon>Paraneoptera</taxon>
        <taxon>Hemiptera</taxon>
        <taxon>Heteroptera</taxon>
        <taxon>Panheteroptera</taxon>
        <taxon>Cimicomorpha</taxon>
        <taxon>Miridae</taxon>
        <taxon>Mirini</taxon>
        <taxon>Lygus</taxon>
    </lineage>
</organism>
<protein>
    <submittedName>
        <fullName evidence="2">Uncharacterized protein</fullName>
    </submittedName>
</protein>
<dbReference type="Gene3D" id="2.60.120.380">
    <property type="match status" value="1"/>
</dbReference>